<dbReference type="EMBL" id="JBANFI010000022">
    <property type="protein sequence ID" value="MFK7161879.1"/>
    <property type="molecule type" value="Genomic_DNA"/>
</dbReference>
<name>A0ABW8PZZ5_9GAMM</name>
<evidence type="ECO:0000313" key="2">
    <source>
        <dbReference type="Proteomes" id="UP001621714"/>
    </source>
</evidence>
<reference evidence="1 2" key="1">
    <citation type="submission" date="2024-02" db="EMBL/GenBank/DDBJ databases">
        <title>Marinospirillum sp. MEB 164 isolated from Lonar lake sediment.</title>
        <authorList>
            <person name="Joshi A."/>
            <person name="Thite S."/>
        </authorList>
    </citation>
    <scope>NUCLEOTIDE SEQUENCE [LARGE SCALE GENOMIC DNA]</scope>
    <source>
        <strain evidence="1 2">MEB164</strain>
    </source>
</reference>
<evidence type="ECO:0000313" key="1">
    <source>
        <dbReference type="EMBL" id="MFK7161879.1"/>
    </source>
</evidence>
<accession>A0ABW8PZZ5</accession>
<dbReference type="RefSeq" id="WP_405341551.1">
    <property type="nucleotide sequence ID" value="NZ_JBANFI010000022.1"/>
</dbReference>
<proteinExistence type="predicted"/>
<protein>
    <submittedName>
        <fullName evidence="1">Uncharacterized protein</fullName>
    </submittedName>
</protein>
<sequence>MKAVVKVVNPGRGMYAAEIDGSGEYVIFELLDSSEPEIGDVVSHPDFYSMGGETFKNLTQQCEIDVYVQNVCGASLVRQQCML</sequence>
<gene>
    <name evidence="1" type="ORF">V6U78_12625</name>
</gene>
<organism evidence="1 2">
    <name type="scientific">Marinospirillum alkalitolerans</name>
    <dbReference type="NCBI Taxonomy" id="3123374"/>
    <lineage>
        <taxon>Bacteria</taxon>
        <taxon>Pseudomonadati</taxon>
        <taxon>Pseudomonadota</taxon>
        <taxon>Gammaproteobacteria</taxon>
        <taxon>Oceanospirillales</taxon>
        <taxon>Oceanospirillaceae</taxon>
        <taxon>Marinospirillum</taxon>
    </lineage>
</organism>
<keyword evidence="2" id="KW-1185">Reference proteome</keyword>
<dbReference type="Proteomes" id="UP001621714">
    <property type="component" value="Unassembled WGS sequence"/>
</dbReference>
<comment type="caution">
    <text evidence="1">The sequence shown here is derived from an EMBL/GenBank/DDBJ whole genome shotgun (WGS) entry which is preliminary data.</text>
</comment>